<comment type="caution">
    <text evidence="2">The sequence shown here is derived from an EMBL/GenBank/DDBJ whole genome shotgun (WGS) entry which is preliminary data.</text>
</comment>
<dbReference type="Pfam" id="PF16259">
    <property type="entry name" value="DUF4913"/>
    <property type="match status" value="1"/>
</dbReference>
<reference evidence="2 3" key="1">
    <citation type="submission" date="2017-10" db="EMBL/GenBank/DDBJ databases">
        <title>Bifidobacterium xylocopum sp. nov. and Bifidobacterium aemilianum sp. nov., from the carpenter bee (Xylocopa violacea) digestive tract.</title>
        <authorList>
            <person name="Alberoni D."/>
            <person name="Baffoni L."/>
            <person name="Di Gioia D."/>
            <person name="Gaggia F."/>
            <person name="Biavati B."/>
        </authorList>
    </citation>
    <scope>NUCLEOTIDE SEQUENCE [LARGE SCALE GENOMIC DNA]</scope>
    <source>
        <strain evidence="2 3">XV2</strain>
    </source>
</reference>
<evidence type="ECO:0000256" key="1">
    <source>
        <dbReference type="SAM" id="MobiDB-lite"/>
    </source>
</evidence>
<dbReference type="EMBL" id="PDCH01000016">
    <property type="protein sequence ID" value="RBP98912.1"/>
    <property type="molecule type" value="Genomic_DNA"/>
</dbReference>
<proteinExistence type="predicted"/>
<feature type="compositionally biased region" description="Basic and acidic residues" evidence="1">
    <location>
        <begin position="169"/>
        <end position="184"/>
    </location>
</feature>
<feature type="compositionally biased region" description="Pro residues" evidence="1">
    <location>
        <begin position="158"/>
        <end position="168"/>
    </location>
</feature>
<feature type="region of interest" description="Disordered" evidence="1">
    <location>
        <begin position="144"/>
        <end position="184"/>
    </location>
</feature>
<dbReference type="Proteomes" id="UP000252345">
    <property type="component" value="Unassembled WGS sequence"/>
</dbReference>
<evidence type="ECO:0008006" key="4">
    <source>
        <dbReference type="Google" id="ProtNLM"/>
    </source>
</evidence>
<dbReference type="InterPro" id="IPR032584">
    <property type="entry name" value="DUF4913"/>
</dbReference>
<keyword evidence="3" id="KW-1185">Reference proteome</keyword>
<dbReference type="AlphaFoldDB" id="A0A366KCE7"/>
<evidence type="ECO:0000313" key="3">
    <source>
        <dbReference type="Proteomes" id="UP000252345"/>
    </source>
</evidence>
<name>A0A366KCE7_9BIFI</name>
<feature type="compositionally biased region" description="Low complexity" evidence="1">
    <location>
        <begin position="148"/>
        <end position="157"/>
    </location>
</feature>
<accession>A0A366KCE7</accession>
<gene>
    <name evidence="2" type="ORF">CRD59_06655</name>
</gene>
<organism evidence="2 3">
    <name type="scientific">Bifidobacterium xylocopae</name>
    <dbReference type="NCBI Taxonomy" id="2493119"/>
    <lineage>
        <taxon>Bacteria</taxon>
        <taxon>Bacillati</taxon>
        <taxon>Actinomycetota</taxon>
        <taxon>Actinomycetes</taxon>
        <taxon>Bifidobacteriales</taxon>
        <taxon>Bifidobacteriaceae</taxon>
        <taxon>Bifidobacterium</taxon>
    </lineage>
</organism>
<protein>
    <recommendedName>
        <fullName evidence="4">DUF4913 domain-containing protein</fullName>
    </recommendedName>
</protein>
<dbReference type="OrthoDB" id="4570343at2"/>
<sequence>MTNWRHCLVVVQYCWLQEPARVCCVPCPGWKALLANLREALTVNLLDQLAHDEQAPAEDSGEEQVTTVFGNVYEFFEWFRYFYQRRTGTSDCKWRADWWTCPEAEYRLTALWRSWEKARYDPAGVVVWWRDYADPTMSALMSPVGPFAESSTESSPAEPLPSLTPPPGRFRDERADERQWHQPS</sequence>
<evidence type="ECO:0000313" key="2">
    <source>
        <dbReference type="EMBL" id="RBP98912.1"/>
    </source>
</evidence>